<protein>
    <submittedName>
        <fullName evidence="2">Uncharacterized protein</fullName>
    </submittedName>
</protein>
<accession>A0ABX2ECW0</accession>
<dbReference type="Gene3D" id="1.20.5.340">
    <property type="match status" value="1"/>
</dbReference>
<name>A0ABX2ECW0_9BURK</name>
<keyword evidence="3" id="KW-1185">Reference proteome</keyword>
<comment type="caution">
    <text evidence="2">The sequence shown here is derived from an EMBL/GenBank/DDBJ whole genome shotgun (WGS) entry which is preliminary data.</text>
</comment>
<feature type="compositionally biased region" description="Acidic residues" evidence="1">
    <location>
        <begin position="8"/>
        <end position="28"/>
    </location>
</feature>
<feature type="region of interest" description="Disordered" evidence="1">
    <location>
        <begin position="1"/>
        <end position="55"/>
    </location>
</feature>
<gene>
    <name evidence="2" type="ORF">HLB44_01875</name>
</gene>
<reference evidence="2 3" key="1">
    <citation type="submission" date="2020-05" db="EMBL/GenBank/DDBJ databases">
        <title>Aquincola sp. isolate from soil.</title>
        <authorList>
            <person name="Han J."/>
            <person name="Kim D.-U."/>
        </authorList>
    </citation>
    <scope>NUCLEOTIDE SEQUENCE [LARGE SCALE GENOMIC DNA]</scope>
    <source>
        <strain evidence="2 3">S2</strain>
    </source>
</reference>
<sequence length="202" mass="21285">MLTYAPYETDELIENDEYFEYDESDESDEAKRRRGARGPVRTAKRGGNVPPRPTPGFATRAELTATANRLDAKIATNSGAIKAVEGRVNTLSTEQTKLRTDVNKLQGSINDVRNMAMLMPLLTSQTTRTVTTAVGGTINAGDKVVVDTGDSFSKVLPLLMFSGGFGGSSSGGSGGNSGGGMFGGDSGGIMMVALMMAMQDKK</sequence>
<dbReference type="EMBL" id="JABRWJ010000001">
    <property type="protein sequence ID" value="NRF65725.1"/>
    <property type="molecule type" value="Genomic_DNA"/>
</dbReference>
<dbReference type="Proteomes" id="UP000737171">
    <property type="component" value="Unassembled WGS sequence"/>
</dbReference>
<evidence type="ECO:0000256" key="1">
    <source>
        <dbReference type="SAM" id="MobiDB-lite"/>
    </source>
</evidence>
<proteinExistence type="predicted"/>
<evidence type="ECO:0000313" key="2">
    <source>
        <dbReference type="EMBL" id="NRF65725.1"/>
    </source>
</evidence>
<organism evidence="2 3">
    <name type="scientific">Pseudaquabacterium terrae</name>
    <dbReference type="NCBI Taxonomy" id="2732868"/>
    <lineage>
        <taxon>Bacteria</taxon>
        <taxon>Pseudomonadati</taxon>
        <taxon>Pseudomonadota</taxon>
        <taxon>Betaproteobacteria</taxon>
        <taxon>Burkholderiales</taxon>
        <taxon>Sphaerotilaceae</taxon>
        <taxon>Pseudaquabacterium</taxon>
    </lineage>
</organism>
<dbReference type="RefSeq" id="WP_173119335.1">
    <property type="nucleotide sequence ID" value="NZ_JABRWJ010000001.1"/>
</dbReference>
<evidence type="ECO:0000313" key="3">
    <source>
        <dbReference type="Proteomes" id="UP000737171"/>
    </source>
</evidence>